<protein>
    <submittedName>
        <fullName evidence="1">Uncharacterized protein</fullName>
    </submittedName>
</protein>
<dbReference type="PATRIC" id="fig|55398.3.peg.2565"/>
<gene>
    <name evidence="1" type="ORF">ALO47_02059</name>
</gene>
<dbReference type="EMBL" id="LJRF01000139">
    <property type="protein sequence ID" value="KPY45660.1"/>
    <property type="molecule type" value="Genomic_DNA"/>
</dbReference>
<name>A0A0P9Z1R5_PSESI</name>
<dbReference type="AlphaFoldDB" id="A0A0P9Z1R5"/>
<comment type="caution">
    <text evidence="1">The sequence shown here is derived from an EMBL/GenBank/DDBJ whole genome shotgun (WGS) entry which is preliminary data.</text>
</comment>
<accession>A0A0P9Z1R5</accession>
<proteinExistence type="predicted"/>
<dbReference type="Proteomes" id="UP000050554">
    <property type="component" value="Unassembled WGS sequence"/>
</dbReference>
<evidence type="ECO:0000313" key="1">
    <source>
        <dbReference type="EMBL" id="KPY45660.1"/>
    </source>
</evidence>
<sequence>MRNRKDLHTRRPKQELSLVPPFVSVADETDGLIKTIDLERDVVVEFPVWEGARPKDLYQLELNDNAIGSAVRLEPLPPEGTLLRMNIQVANELKSDGDYTLTYRVTGYPSGSPQSSSPRNIVVDRTPPGTHQLGYMDFPDIAKDGLTLEELSAMGDVLTGSIFGYSGLKQGDTINTYWGDVPGPTLELSGAEDENEAIEIAFTKDFLTRLESPAGATYYTVTDRAGNVSAESKKITIPLLLIEVTPDLPAPVIDGYDGLIDNADALASVEVKIPGSAIIEGGDEIALYWGSERLGPVPVEAEDVSEPFILIFDVQYATIDLAQNGLRELRYDVIRNGQIIGTSERLEINVNIELPVPGALDKLTVKGGSGSPSNEDNLIDENDFELDATLLINWNTLFKASQIVTVFWGGQEVLEQPYTITNSDIAASRPLLLNALNSKFKPVGTGNDIRVYYTITQTGNPNMTTSPEQGIIVRSKDELPGGPSGPDAPHFNSLNENGAINRENGEHGAFIFIKPYTNIQEGQIIDFTYEAYDDLVGGTKKFEWTHTSPALTQNEVNNGYTVVVPRSTLEQHCYGHTEVSFQVRSDRGQGNSKRATAYVDMRLGGLCGIR</sequence>
<reference evidence="1 2" key="1">
    <citation type="submission" date="2015-09" db="EMBL/GenBank/DDBJ databases">
        <title>Genome announcement of multiple Pseudomonas syringae strains.</title>
        <authorList>
            <person name="Thakur S."/>
            <person name="Wang P.W."/>
            <person name="Gong Y."/>
            <person name="Weir B.S."/>
            <person name="Guttman D.S."/>
        </authorList>
    </citation>
    <scope>NUCLEOTIDE SEQUENCE [LARGE SCALE GENOMIC DNA]</scope>
    <source>
        <strain evidence="1 2">ICMP3882</strain>
    </source>
</reference>
<organism evidence="1 2">
    <name type="scientific">Pseudomonas syringae pv. ribicola</name>
    <dbReference type="NCBI Taxonomy" id="55398"/>
    <lineage>
        <taxon>Bacteria</taxon>
        <taxon>Pseudomonadati</taxon>
        <taxon>Pseudomonadota</taxon>
        <taxon>Gammaproteobacteria</taxon>
        <taxon>Pseudomonadales</taxon>
        <taxon>Pseudomonadaceae</taxon>
        <taxon>Pseudomonas</taxon>
    </lineage>
</organism>
<evidence type="ECO:0000313" key="2">
    <source>
        <dbReference type="Proteomes" id="UP000050554"/>
    </source>
</evidence>
<dbReference type="RefSeq" id="WP_004880838.1">
    <property type="nucleotide sequence ID" value="NZ_LJRF01000139.1"/>
</dbReference>